<dbReference type="Proteomes" id="UP000015104">
    <property type="component" value="Unassembled WGS sequence"/>
</dbReference>
<accession>T1KM97</accession>
<reference evidence="2" key="2">
    <citation type="submission" date="2015-06" db="UniProtKB">
        <authorList>
            <consortium name="EnsemblMetazoa"/>
        </authorList>
    </citation>
    <scope>IDENTIFICATION</scope>
</reference>
<dbReference type="AlphaFoldDB" id="T1KM97"/>
<proteinExistence type="predicted"/>
<evidence type="ECO:0000313" key="2">
    <source>
        <dbReference type="EnsemblMetazoa" id="tetur15g00850.1"/>
    </source>
</evidence>
<evidence type="ECO:0000313" key="3">
    <source>
        <dbReference type="Proteomes" id="UP000015104"/>
    </source>
</evidence>
<organism evidence="2 3">
    <name type="scientific">Tetranychus urticae</name>
    <name type="common">Two-spotted spider mite</name>
    <dbReference type="NCBI Taxonomy" id="32264"/>
    <lineage>
        <taxon>Eukaryota</taxon>
        <taxon>Metazoa</taxon>
        <taxon>Ecdysozoa</taxon>
        <taxon>Arthropoda</taxon>
        <taxon>Chelicerata</taxon>
        <taxon>Arachnida</taxon>
        <taxon>Acari</taxon>
        <taxon>Acariformes</taxon>
        <taxon>Trombidiformes</taxon>
        <taxon>Prostigmata</taxon>
        <taxon>Eleutherengona</taxon>
        <taxon>Raphignathae</taxon>
        <taxon>Tetranychoidea</taxon>
        <taxon>Tetranychidae</taxon>
        <taxon>Tetranychus</taxon>
    </lineage>
</organism>
<name>T1KM97_TETUR</name>
<evidence type="ECO:0000256" key="1">
    <source>
        <dbReference type="SAM" id="MobiDB-lite"/>
    </source>
</evidence>
<keyword evidence="3" id="KW-1185">Reference proteome</keyword>
<feature type="compositionally biased region" description="Low complexity" evidence="1">
    <location>
        <begin position="212"/>
        <end position="222"/>
    </location>
</feature>
<reference evidence="3" key="1">
    <citation type="submission" date="2011-08" db="EMBL/GenBank/DDBJ databases">
        <authorList>
            <person name="Rombauts S."/>
        </authorList>
    </citation>
    <scope>NUCLEOTIDE SEQUENCE</scope>
    <source>
        <strain evidence="3">London</strain>
    </source>
</reference>
<feature type="compositionally biased region" description="Polar residues" evidence="1">
    <location>
        <begin position="141"/>
        <end position="176"/>
    </location>
</feature>
<sequence>MDQPSNQRSENSIETIFLELENTRKKRKKQDFDWDIDNCIKLLELRKSMNATFIKDYHTGDSWIKLVKAAGWNIKWEAVRSRYNYLRKTGVPSKFRKPKTGIAGDVAFGNKITKLSTLIHEAIIDNQKYNPLKVIDTSVPETSTENENLSTDHSTAEPTIQPQTSSENQAEQCQPQQDDDETLFYLPENDLCESPMPDNIESQTTHNDATDSHSPPNDFFSFDDPDHTGRSNNNEQQDSASSELSSQLSNFLAVRVRKRPPTYRELIMDGQKNLERIGDDIHNFTQTRIRADDVINLDLSR</sequence>
<dbReference type="HOGENOM" id="CLU_925384_0_0_1"/>
<protein>
    <submittedName>
        <fullName evidence="2">Uncharacterized protein</fullName>
    </submittedName>
</protein>
<dbReference type="EMBL" id="CAEY01000239">
    <property type="status" value="NOT_ANNOTATED_CDS"/>
    <property type="molecule type" value="Genomic_DNA"/>
</dbReference>
<dbReference type="EnsemblMetazoa" id="tetur15g00850.1">
    <property type="protein sequence ID" value="tetur15g00850.1"/>
    <property type="gene ID" value="tetur15g00850"/>
</dbReference>
<feature type="region of interest" description="Disordered" evidence="1">
    <location>
        <begin position="141"/>
        <end position="177"/>
    </location>
</feature>
<feature type="region of interest" description="Disordered" evidence="1">
    <location>
        <begin position="189"/>
        <end position="246"/>
    </location>
</feature>
<feature type="compositionally biased region" description="Low complexity" evidence="1">
    <location>
        <begin position="235"/>
        <end position="246"/>
    </location>
</feature>